<keyword evidence="1" id="KW-0614">Plasmid</keyword>
<evidence type="ECO:0000313" key="2">
    <source>
        <dbReference type="Proteomes" id="UP001056635"/>
    </source>
</evidence>
<dbReference type="RefSeq" id="WP_249894813.1">
    <property type="nucleotide sequence ID" value="NZ_CP082905.1"/>
</dbReference>
<sequence length="86" mass="9559">MTYTERAKNEVNHTVMPACETDVTVRNPALERGFCHLTAARRFFYALFPPFGNTSILPDGSRCGLLVLFFKAIVGATFSNLKNSTN</sequence>
<geneLocation type="plasmid" evidence="1 2">
    <name>pX22927_1</name>
</geneLocation>
<gene>
    <name evidence="1" type="ORF">K6958_20500</name>
</gene>
<keyword evidence="2" id="KW-1185">Reference proteome</keyword>
<accession>A0ABY4RFY7</accession>
<dbReference type="Proteomes" id="UP001056635">
    <property type="component" value="Plasmid pX22927_1"/>
</dbReference>
<organism evidence="1 2">
    <name type="scientific">Mixta hanseatica</name>
    <dbReference type="NCBI Taxonomy" id="2872648"/>
    <lineage>
        <taxon>Bacteria</taxon>
        <taxon>Pseudomonadati</taxon>
        <taxon>Pseudomonadota</taxon>
        <taxon>Gammaproteobacteria</taxon>
        <taxon>Enterobacterales</taxon>
        <taxon>Erwiniaceae</taxon>
        <taxon>Mixta</taxon>
    </lineage>
</organism>
<reference evidence="1" key="1">
    <citation type="submission" date="2021-09" db="EMBL/GenBank/DDBJ databases">
        <title>First case of bloodstream infection caused by Mixta hanseatica sp. nov., a member of the Erwiniaceae family.</title>
        <authorList>
            <person name="Both A."/>
            <person name="Huang J."/>
            <person name="Wenzel P."/>
            <person name="Aepfelbacher M."/>
            <person name="Rohde H."/>
            <person name="Christner M."/>
            <person name="Hentschke M."/>
        </authorList>
    </citation>
    <scope>NUCLEOTIDE SEQUENCE</scope>
    <source>
        <strain evidence="1">X22927</strain>
        <plasmid evidence="1">pX22927_1</plasmid>
    </source>
</reference>
<protein>
    <submittedName>
        <fullName evidence="1">Uncharacterized protein</fullName>
    </submittedName>
</protein>
<dbReference type="EMBL" id="CP082905">
    <property type="protein sequence ID" value="UQY46312.1"/>
    <property type="molecule type" value="Genomic_DNA"/>
</dbReference>
<proteinExistence type="predicted"/>
<name>A0ABY4RFY7_9GAMM</name>
<evidence type="ECO:0000313" key="1">
    <source>
        <dbReference type="EMBL" id="UQY46312.1"/>
    </source>
</evidence>